<sequence>MVVFDARIRPSLSRTNSPDADLKACWSKSASK</sequence>
<name>A0A0B0PWQ2_GOSAR</name>
<protein>
    <submittedName>
        <fullName evidence="1">Uncharacterized protein</fullName>
    </submittedName>
</protein>
<organism evidence="1 2">
    <name type="scientific">Gossypium arboreum</name>
    <name type="common">Tree cotton</name>
    <name type="synonym">Gossypium nanking</name>
    <dbReference type="NCBI Taxonomy" id="29729"/>
    <lineage>
        <taxon>Eukaryota</taxon>
        <taxon>Viridiplantae</taxon>
        <taxon>Streptophyta</taxon>
        <taxon>Embryophyta</taxon>
        <taxon>Tracheophyta</taxon>
        <taxon>Spermatophyta</taxon>
        <taxon>Magnoliopsida</taxon>
        <taxon>eudicotyledons</taxon>
        <taxon>Gunneridae</taxon>
        <taxon>Pentapetalae</taxon>
        <taxon>rosids</taxon>
        <taxon>malvids</taxon>
        <taxon>Malvales</taxon>
        <taxon>Malvaceae</taxon>
        <taxon>Malvoideae</taxon>
        <taxon>Gossypium</taxon>
    </lineage>
</organism>
<reference evidence="2" key="1">
    <citation type="submission" date="2014-09" db="EMBL/GenBank/DDBJ databases">
        <authorList>
            <person name="Mudge J."/>
            <person name="Ramaraj T."/>
            <person name="Lindquist I.E."/>
            <person name="Bharti A.K."/>
            <person name="Sundararajan A."/>
            <person name="Cameron C.T."/>
            <person name="Woodward J.E."/>
            <person name="May G.D."/>
            <person name="Brubaker C."/>
            <person name="Broadhvest J."/>
            <person name="Wilkins T.A."/>
        </authorList>
    </citation>
    <scope>NUCLEOTIDE SEQUENCE</scope>
    <source>
        <strain evidence="2">cv. AKA8401</strain>
    </source>
</reference>
<proteinExistence type="predicted"/>
<gene>
    <name evidence="1" type="ORF">F383_08295</name>
</gene>
<dbReference type="Proteomes" id="UP000032142">
    <property type="component" value="Unassembled WGS sequence"/>
</dbReference>
<accession>A0A0B0PWQ2</accession>
<evidence type="ECO:0000313" key="1">
    <source>
        <dbReference type="EMBL" id="KHG29272.1"/>
    </source>
</evidence>
<keyword evidence="2" id="KW-1185">Reference proteome</keyword>
<evidence type="ECO:0000313" key="2">
    <source>
        <dbReference type="Proteomes" id="UP000032142"/>
    </source>
</evidence>
<dbReference type="EMBL" id="KN448815">
    <property type="protein sequence ID" value="KHG29272.1"/>
    <property type="molecule type" value="Genomic_DNA"/>
</dbReference>
<dbReference type="AlphaFoldDB" id="A0A0B0PWQ2"/>